<dbReference type="Gene3D" id="1.10.8.60">
    <property type="match status" value="1"/>
</dbReference>
<protein>
    <submittedName>
        <fullName evidence="7">AAA domain-containing protein</fullName>
    </submittedName>
</protein>
<keyword evidence="8" id="KW-1185">Reference proteome</keyword>
<feature type="domain" description="Sigma-54 factor interaction" evidence="6">
    <location>
        <begin position="144"/>
        <end position="373"/>
    </location>
</feature>
<evidence type="ECO:0000256" key="2">
    <source>
        <dbReference type="ARBA" id="ARBA00022840"/>
    </source>
</evidence>
<evidence type="ECO:0000313" key="8">
    <source>
        <dbReference type="Proteomes" id="UP000622405"/>
    </source>
</evidence>
<keyword evidence="2" id="KW-0067">ATP-binding</keyword>
<dbReference type="PROSITE" id="PS00675">
    <property type="entry name" value="SIGMA54_INTERACT_1"/>
    <property type="match status" value="1"/>
</dbReference>
<evidence type="ECO:0000259" key="6">
    <source>
        <dbReference type="PROSITE" id="PS50045"/>
    </source>
</evidence>
<dbReference type="Pfam" id="PF00158">
    <property type="entry name" value="Sigma54_activat"/>
    <property type="match status" value="1"/>
</dbReference>
<keyword evidence="1" id="KW-0547">Nucleotide-binding</keyword>
<dbReference type="InterPro" id="IPR058031">
    <property type="entry name" value="AAA_lid_NorR"/>
</dbReference>
<reference evidence="7 8" key="1">
    <citation type="journal article" date="2020" name="mSystems">
        <title>Defining Genomic and Predicted Metabolic Features of the Acetobacterium Genus.</title>
        <authorList>
            <person name="Ross D.E."/>
            <person name="Marshall C.W."/>
            <person name="Gulliver D."/>
            <person name="May H.D."/>
            <person name="Norman R.S."/>
        </authorList>
    </citation>
    <scope>NUCLEOTIDE SEQUENCE [LARGE SCALE GENOMIC DNA]</scope>
    <source>
        <strain evidence="7 8">DSM 4132</strain>
    </source>
</reference>
<dbReference type="InterPro" id="IPR025943">
    <property type="entry name" value="Sigma_54_int_dom_ATP-bd_2"/>
</dbReference>
<evidence type="ECO:0000256" key="4">
    <source>
        <dbReference type="ARBA" id="ARBA00023125"/>
    </source>
</evidence>
<dbReference type="Proteomes" id="UP000622405">
    <property type="component" value="Unassembled WGS sequence"/>
</dbReference>
<dbReference type="Gene3D" id="1.10.10.60">
    <property type="entry name" value="Homeodomain-like"/>
    <property type="match status" value="1"/>
</dbReference>
<evidence type="ECO:0000256" key="5">
    <source>
        <dbReference type="ARBA" id="ARBA00023163"/>
    </source>
</evidence>
<dbReference type="SUPFAM" id="SSF52540">
    <property type="entry name" value="P-loop containing nucleoside triphosphate hydrolases"/>
    <property type="match status" value="1"/>
</dbReference>
<keyword evidence="5" id="KW-0804">Transcription</keyword>
<dbReference type="PROSITE" id="PS50045">
    <property type="entry name" value="SIGMA54_INTERACT_4"/>
    <property type="match status" value="1"/>
</dbReference>
<dbReference type="CDD" id="cd00009">
    <property type="entry name" value="AAA"/>
    <property type="match status" value="1"/>
</dbReference>
<dbReference type="PROSITE" id="PS00676">
    <property type="entry name" value="SIGMA54_INTERACT_2"/>
    <property type="match status" value="1"/>
</dbReference>
<dbReference type="InterPro" id="IPR025944">
    <property type="entry name" value="Sigma_54_int_dom_CS"/>
</dbReference>
<dbReference type="EMBL" id="WJBE01000007">
    <property type="protein sequence ID" value="MBC3899967.1"/>
    <property type="molecule type" value="Genomic_DNA"/>
</dbReference>
<evidence type="ECO:0000256" key="1">
    <source>
        <dbReference type="ARBA" id="ARBA00022741"/>
    </source>
</evidence>
<dbReference type="RefSeq" id="WP_186894335.1">
    <property type="nucleotide sequence ID" value="NZ_WJBE01000007.1"/>
</dbReference>
<comment type="caution">
    <text evidence="7">The sequence shown here is derived from an EMBL/GenBank/DDBJ whole genome shotgun (WGS) entry which is preliminary data.</text>
</comment>
<dbReference type="InterPro" id="IPR027417">
    <property type="entry name" value="P-loop_NTPase"/>
</dbReference>
<dbReference type="PANTHER" id="PTHR32071">
    <property type="entry name" value="TRANSCRIPTIONAL REGULATORY PROTEIN"/>
    <property type="match status" value="1"/>
</dbReference>
<evidence type="ECO:0000256" key="3">
    <source>
        <dbReference type="ARBA" id="ARBA00023015"/>
    </source>
</evidence>
<organism evidence="7 8">
    <name type="scientific">Acetobacterium malicum</name>
    <dbReference type="NCBI Taxonomy" id="52692"/>
    <lineage>
        <taxon>Bacteria</taxon>
        <taxon>Bacillati</taxon>
        <taxon>Bacillota</taxon>
        <taxon>Clostridia</taxon>
        <taxon>Eubacteriales</taxon>
        <taxon>Eubacteriaceae</taxon>
        <taxon>Acetobacterium</taxon>
    </lineage>
</organism>
<dbReference type="Gene3D" id="3.40.50.300">
    <property type="entry name" value="P-loop containing nucleotide triphosphate hydrolases"/>
    <property type="match status" value="1"/>
</dbReference>
<gene>
    <name evidence="7" type="ORF">GH811_10090</name>
</gene>
<dbReference type="Pfam" id="PF25601">
    <property type="entry name" value="AAA_lid_14"/>
    <property type="match status" value="1"/>
</dbReference>
<dbReference type="PROSITE" id="PS00688">
    <property type="entry name" value="SIGMA54_INTERACT_3"/>
    <property type="match status" value="1"/>
</dbReference>
<dbReference type="InterPro" id="IPR025662">
    <property type="entry name" value="Sigma_54_int_dom_ATP-bd_1"/>
</dbReference>
<keyword evidence="3" id="KW-0805">Transcription regulation</keyword>
<evidence type="ECO:0000313" key="7">
    <source>
        <dbReference type="EMBL" id="MBC3899967.1"/>
    </source>
</evidence>
<keyword evidence="4" id="KW-0238">DNA-binding</keyword>
<accession>A0ABR6YXQ9</accession>
<dbReference type="InterPro" id="IPR003593">
    <property type="entry name" value="AAA+_ATPase"/>
</dbReference>
<sequence>MLTFPHTNEYERYLYAIEDSYFKKILDHLGLPIFVLKSEDQLIYSNPEGNIYLEKFGIKELISFFSKGILQAKACLQTIIYQHDNPLLDETLSNSFITPVFNCEDHKIPDYYIVVIQKVIRNFDGDAQIQKRNSTAKKIHNRNIIGRSHEFLYPLIRLERISRYDIAILLLGESGTGKTLIAEYIHKRSNRANAAFMSINCGAIPAELLESELFGYVPGAFTGANNKGKNGLFLRADGGTIFLDEIGDMPLDLQVKLLHVLESNTFVPVGGNKPIKVDVRIISATNKNLLECIENQTFRNDLYWRINSFIETIPPLRDRKSDIIILALFFLKQYNFKNRTNKVFYPLTLEALTHYQWPGNVRELKNVVNRMCVLTEGPIIYKNIIPKEIHGDIPYSIESNISFDDLMDQIKALVVQAAFNKNKTSTAVAHELGISQPTAYRLIKTYCIDC</sequence>
<name>A0ABR6YXQ9_9FIRM</name>
<proteinExistence type="predicted"/>
<dbReference type="InterPro" id="IPR002078">
    <property type="entry name" value="Sigma_54_int"/>
</dbReference>
<dbReference type="SMART" id="SM00382">
    <property type="entry name" value="AAA"/>
    <property type="match status" value="1"/>
</dbReference>